<dbReference type="Pfam" id="PF00249">
    <property type="entry name" value="Myb_DNA-binding"/>
    <property type="match status" value="1"/>
</dbReference>
<feature type="region of interest" description="Disordered" evidence="11">
    <location>
        <begin position="397"/>
        <end position="435"/>
    </location>
</feature>
<evidence type="ECO:0000259" key="15">
    <source>
        <dbReference type="PROSITE" id="PS51293"/>
    </source>
</evidence>
<feature type="domain" description="ZZ-type" evidence="13">
    <location>
        <begin position="233"/>
        <end position="287"/>
    </location>
</feature>
<evidence type="ECO:0000256" key="6">
    <source>
        <dbReference type="ARBA" id="ARBA00023015"/>
    </source>
</evidence>
<comment type="subcellular location">
    <subcellularLocation>
        <location evidence="1">Nucleus</location>
    </subcellularLocation>
</comment>
<dbReference type="Pfam" id="PF00569">
    <property type="entry name" value="ZZ"/>
    <property type="match status" value="1"/>
</dbReference>
<dbReference type="SMART" id="SM00717">
    <property type="entry name" value="SANT"/>
    <property type="match status" value="1"/>
</dbReference>
<feature type="compositionally biased region" description="Polar residues" evidence="11">
    <location>
        <begin position="1"/>
        <end position="15"/>
    </location>
</feature>
<dbReference type="GO" id="GO:0016514">
    <property type="term" value="C:SWI/SNF complex"/>
    <property type="evidence" value="ECO:0007669"/>
    <property type="project" value="UniProtKB-ARBA"/>
</dbReference>
<dbReference type="SMART" id="SM00291">
    <property type="entry name" value="ZnF_ZZ"/>
    <property type="match status" value="1"/>
</dbReference>
<dbReference type="Pfam" id="PF04433">
    <property type="entry name" value="SWIRM"/>
    <property type="match status" value="1"/>
</dbReference>
<dbReference type="InterPro" id="IPR036388">
    <property type="entry name" value="WH-like_DNA-bd_sf"/>
</dbReference>
<evidence type="ECO:0000259" key="13">
    <source>
        <dbReference type="PROSITE" id="PS50135"/>
    </source>
</evidence>
<keyword evidence="2" id="KW-0479">Metal-binding</keyword>
<name>A0A9P6NC74_9BASI</name>
<dbReference type="PROSITE" id="PS50934">
    <property type="entry name" value="SWIRM"/>
    <property type="match status" value="1"/>
</dbReference>
<dbReference type="PROSITE" id="PS50090">
    <property type="entry name" value="MYB_LIKE"/>
    <property type="match status" value="1"/>
</dbReference>
<dbReference type="GO" id="GO:0006338">
    <property type="term" value="P:chromatin remodeling"/>
    <property type="evidence" value="ECO:0007669"/>
    <property type="project" value="UniProtKB-ARBA"/>
</dbReference>
<dbReference type="InterPro" id="IPR009057">
    <property type="entry name" value="Homeodomain-like_sf"/>
</dbReference>
<feature type="domain" description="SANT" evidence="15">
    <location>
        <begin position="293"/>
        <end position="340"/>
    </location>
</feature>
<dbReference type="AlphaFoldDB" id="A0A9P6NC74"/>
<dbReference type="InterPro" id="IPR001005">
    <property type="entry name" value="SANT/Myb"/>
</dbReference>
<dbReference type="PANTHER" id="PTHR15381:SF1">
    <property type="entry name" value="CHONDROITIN SULFATE PROTEOGLYCAN 5"/>
    <property type="match status" value="1"/>
</dbReference>
<feature type="compositionally biased region" description="Basic and acidic residues" evidence="11">
    <location>
        <begin position="409"/>
        <end position="423"/>
    </location>
</feature>
<evidence type="ECO:0000256" key="10">
    <source>
        <dbReference type="PROSITE-ProRule" id="PRU00228"/>
    </source>
</evidence>
<evidence type="ECO:0000313" key="16">
    <source>
        <dbReference type="EMBL" id="KAG0142917.1"/>
    </source>
</evidence>
<evidence type="ECO:0000256" key="9">
    <source>
        <dbReference type="ARBA" id="ARBA00049655"/>
    </source>
</evidence>
<dbReference type="InterPro" id="IPR007526">
    <property type="entry name" value="SWIRM"/>
</dbReference>
<evidence type="ECO:0008006" key="18">
    <source>
        <dbReference type="Google" id="ProtNLM"/>
    </source>
</evidence>
<feature type="domain" description="SWIRM" evidence="14">
    <location>
        <begin position="42"/>
        <end position="139"/>
    </location>
</feature>
<dbReference type="FunFam" id="1.10.10.10:FF:000020">
    <property type="entry name" value="SWI/SNF complex subunit SMARCC2 isoform c"/>
    <property type="match status" value="1"/>
</dbReference>
<evidence type="ECO:0000313" key="17">
    <source>
        <dbReference type="Proteomes" id="UP000886653"/>
    </source>
</evidence>
<organism evidence="16 17">
    <name type="scientific">Cronartium quercuum f. sp. fusiforme G11</name>
    <dbReference type="NCBI Taxonomy" id="708437"/>
    <lineage>
        <taxon>Eukaryota</taxon>
        <taxon>Fungi</taxon>
        <taxon>Dikarya</taxon>
        <taxon>Basidiomycota</taxon>
        <taxon>Pucciniomycotina</taxon>
        <taxon>Pucciniomycetes</taxon>
        <taxon>Pucciniales</taxon>
        <taxon>Coleosporiaceae</taxon>
        <taxon>Cronartium</taxon>
    </lineage>
</organism>
<comment type="caution">
    <text evidence="16">The sequence shown here is derived from an EMBL/GenBank/DDBJ whole genome shotgun (WGS) entry which is preliminary data.</text>
</comment>
<evidence type="ECO:0000256" key="4">
    <source>
        <dbReference type="ARBA" id="ARBA00022833"/>
    </source>
</evidence>
<dbReference type="Proteomes" id="UP000886653">
    <property type="component" value="Unassembled WGS sequence"/>
</dbReference>
<feature type="region of interest" description="Disordered" evidence="11">
    <location>
        <begin position="1"/>
        <end position="24"/>
    </location>
</feature>
<comment type="similarity">
    <text evidence="9">Belongs to the SMARCC family.</text>
</comment>
<dbReference type="InterPro" id="IPR000433">
    <property type="entry name" value="Znf_ZZ"/>
</dbReference>
<keyword evidence="17" id="KW-1185">Reference proteome</keyword>
<keyword evidence="4" id="KW-0862">Zinc</keyword>
<protein>
    <recommendedName>
        <fullName evidence="18">SWIRM-domain-containing protein</fullName>
    </recommendedName>
</protein>
<keyword evidence="5" id="KW-0156">Chromatin regulator</keyword>
<dbReference type="OrthoDB" id="118550at2759"/>
<dbReference type="GO" id="GO:0008270">
    <property type="term" value="F:zinc ion binding"/>
    <property type="evidence" value="ECO:0007669"/>
    <property type="project" value="UniProtKB-KW"/>
</dbReference>
<accession>A0A9P6NC74</accession>
<evidence type="ECO:0000256" key="5">
    <source>
        <dbReference type="ARBA" id="ARBA00022853"/>
    </source>
</evidence>
<keyword evidence="8" id="KW-0539">Nucleus</keyword>
<sequence>MTQESNEPTINISKPSTPPTVIPKKKPEEIAKQYLISQTQPIIIPSYSSWYDSNKIHTIEKKALPEFFNGKNRSKNPTIYKDYRDFIVNSYRLNPSEYLTVTACRRNLCGDVCAIMRVHGFLEQWGIINYQVDADTRPAAVGPPFTGHFRVLLDTPRGLMPLHTGNLKRKPHESLKSDLPDTKSSKLTHDLFNEGVELRRNLYTKTDKGIEKEIKEINEENVEDGTELEINQKPVVTCDVCGVDCTNLCYHNTKQRTYDLCPQCYTSGRFPNQMNSNEFLRLDRNNPNNLKSWTDQELLLLLEGLEMYSDDWDKIVEHIGGTKTKQECILEFLRLPIEDEFIKQVDKDLSSTSYINPSIITGSENPVVSVLSFLIGLVDPDTISKLTNESIEDIKSDIKQKINEPNQTHQEESISTEPKEKVNTMDLDDSESNSPTKLEKTIHLALKTTKLKSLTKVTEEEIEINKLLSNLTEKTIEKLDLKLSQFNKLESLIELDRRNLEQFKQTLLIERQLIVKEIGEFKKDKSHISGSAIRAVEVSGDKIGIESSNVSNGGVMEIA</sequence>
<dbReference type="InterPro" id="IPR032451">
    <property type="entry name" value="SMARCC_C"/>
</dbReference>
<dbReference type="GO" id="GO:0006355">
    <property type="term" value="P:regulation of DNA-templated transcription"/>
    <property type="evidence" value="ECO:0007669"/>
    <property type="project" value="UniProtKB-ARBA"/>
</dbReference>
<evidence type="ECO:0000259" key="14">
    <source>
        <dbReference type="PROSITE" id="PS50934"/>
    </source>
</evidence>
<reference evidence="16" key="1">
    <citation type="submission" date="2013-11" db="EMBL/GenBank/DDBJ databases">
        <title>Genome sequence of the fusiform rust pathogen reveals effectors for host alternation and coevolution with pine.</title>
        <authorList>
            <consortium name="DOE Joint Genome Institute"/>
            <person name="Smith K."/>
            <person name="Pendleton A."/>
            <person name="Kubisiak T."/>
            <person name="Anderson C."/>
            <person name="Salamov A."/>
            <person name="Aerts A."/>
            <person name="Riley R."/>
            <person name="Clum A."/>
            <person name="Lindquist E."/>
            <person name="Ence D."/>
            <person name="Campbell M."/>
            <person name="Kronenberg Z."/>
            <person name="Feau N."/>
            <person name="Dhillon B."/>
            <person name="Hamelin R."/>
            <person name="Burleigh J."/>
            <person name="Smith J."/>
            <person name="Yandell M."/>
            <person name="Nelson C."/>
            <person name="Grigoriev I."/>
            <person name="Davis J."/>
        </authorList>
    </citation>
    <scope>NUCLEOTIDE SEQUENCE</scope>
    <source>
        <strain evidence="16">G11</strain>
    </source>
</reference>
<dbReference type="FunFam" id="1.10.10.60:FF:000014">
    <property type="entry name" value="SWI/SNF complex subunit SMARCC2 isoform C"/>
    <property type="match status" value="1"/>
</dbReference>
<dbReference type="SUPFAM" id="SSF46689">
    <property type="entry name" value="Homeodomain-like"/>
    <property type="match status" value="2"/>
</dbReference>
<dbReference type="Pfam" id="PF16495">
    <property type="entry name" value="SWIRM-assoc_1"/>
    <property type="match status" value="1"/>
</dbReference>
<keyword evidence="6" id="KW-0805">Transcription regulation</keyword>
<keyword evidence="7" id="KW-0804">Transcription</keyword>
<dbReference type="Gene3D" id="1.10.10.60">
    <property type="entry name" value="Homeodomain-like"/>
    <property type="match status" value="1"/>
</dbReference>
<dbReference type="EMBL" id="MU167334">
    <property type="protein sequence ID" value="KAG0142917.1"/>
    <property type="molecule type" value="Genomic_DNA"/>
</dbReference>
<dbReference type="PROSITE" id="PS50135">
    <property type="entry name" value="ZF_ZZ_2"/>
    <property type="match status" value="1"/>
</dbReference>
<evidence type="ECO:0000259" key="12">
    <source>
        <dbReference type="PROSITE" id="PS50090"/>
    </source>
</evidence>
<dbReference type="Gene3D" id="1.10.10.10">
    <property type="entry name" value="Winged helix-like DNA-binding domain superfamily/Winged helix DNA-binding domain"/>
    <property type="match status" value="1"/>
</dbReference>
<evidence type="ECO:0000256" key="1">
    <source>
        <dbReference type="ARBA" id="ARBA00004123"/>
    </source>
</evidence>
<evidence type="ECO:0000256" key="3">
    <source>
        <dbReference type="ARBA" id="ARBA00022771"/>
    </source>
</evidence>
<evidence type="ECO:0000256" key="8">
    <source>
        <dbReference type="ARBA" id="ARBA00023242"/>
    </source>
</evidence>
<evidence type="ECO:0000256" key="7">
    <source>
        <dbReference type="ARBA" id="ARBA00023163"/>
    </source>
</evidence>
<keyword evidence="3 10" id="KW-0863">Zinc-finger</keyword>
<gene>
    <name evidence="16" type="ORF">CROQUDRAFT_49584</name>
</gene>
<feature type="domain" description="Myb-like" evidence="12">
    <location>
        <begin position="292"/>
        <end position="336"/>
    </location>
</feature>
<proteinExistence type="inferred from homology"/>
<evidence type="ECO:0000256" key="11">
    <source>
        <dbReference type="SAM" id="MobiDB-lite"/>
    </source>
</evidence>
<evidence type="ECO:0000256" key="2">
    <source>
        <dbReference type="ARBA" id="ARBA00022723"/>
    </source>
</evidence>
<dbReference type="PROSITE" id="PS51293">
    <property type="entry name" value="SANT"/>
    <property type="match status" value="1"/>
</dbReference>
<dbReference type="GO" id="GO:0048858">
    <property type="term" value="P:cell projection morphogenesis"/>
    <property type="evidence" value="ECO:0007669"/>
    <property type="project" value="TreeGrafter"/>
</dbReference>
<dbReference type="PANTHER" id="PTHR15381">
    <property type="entry name" value="CHONDROITIN SULFATE PROTEOGLYCAN 5 -RELATED"/>
    <property type="match status" value="1"/>
</dbReference>
<dbReference type="SUPFAM" id="SSF57850">
    <property type="entry name" value="RING/U-box"/>
    <property type="match status" value="1"/>
</dbReference>
<dbReference type="InterPro" id="IPR017884">
    <property type="entry name" value="SANT_dom"/>
</dbReference>